<dbReference type="InterPro" id="IPR029063">
    <property type="entry name" value="SAM-dependent_MTases_sf"/>
</dbReference>
<dbReference type="OrthoDB" id="2013972at2759"/>
<name>A0A4P9YTI0_9FUNG</name>
<gene>
    <name evidence="2" type="ORF">SYNPS1DRAFT_20034</name>
</gene>
<feature type="domain" description="Methyltransferase" evidence="1">
    <location>
        <begin position="107"/>
        <end position="197"/>
    </location>
</feature>
<evidence type="ECO:0000259" key="1">
    <source>
        <dbReference type="Pfam" id="PF13649"/>
    </source>
</evidence>
<dbReference type="Gene3D" id="3.40.50.150">
    <property type="entry name" value="Vaccinia Virus protein VP39"/>
    <property type="match status" value="1"/>
</dbReference>
<dbReference type="GO" id="GO:0008168">
    <property type="term" value="F:methyltransferase activity"/>
    <property type="evidence" value="ECO:0007669"/>
    <property type="project" value="UniProtKB-KW"/>
</dbReference>
<keyword evidence="3" id="KW-1185">Reference proteome</keyword>
<dbReference type="PANTHER" id="PTHR43591:SF24">
    <property type="entry name" value="2-METHOXY-6-POLYPRENYL-1,4-BENZOQUINOL METHYLASE, MITOCHONDRIAL"/>
    <property type="match status" value="1"/>
</dbReference>
<reference evidence="3" key="1">
    <citation type="journal article" date="2018" name="Nat. Microbiol.">
        <title>Leveraging single-cell genomics to expand the fungal tree of life.</title>
        <authorList>
            <person name="Ahrendt S.R."/>
            <person name="Quandt C.A."/>
            <person name="Ciobanu D."/>
            <person name="Clum A."/>
            <person name="Salamov A."/>
            <person name="Andreopoulos B."/>
            <person name="Cheng J.F."/>
            <person name="Woyke T."/>
            <person name="Pelin A."/>
            <person name="Henrissat B."/>
            <person name="Reynolds N.K."/>
            <person name="Benny G.L."/>
            <person name="Smith M.E."/>
            <person name="James T.Y."/>
            <person name="Grigoriev I.V."/>
        </authorList>
    </citation>
    <scope>NUCLEOTIDE SEQUENCE [LARGE SCALE GENOMIC DNA]</scope>
    <source>
        <strain evidence="3">Benny S71-1</strain>
    </source>
</reference>
<dbReference type="Proteomes" id="UP000278143">
    <property type="component" value="Unassembled WGS sequence"/>
</dbReference>
<accession>A0A4P9YTI0</accession>
<sequence>MSTISGTTASPTVSRGQISTLGGGYYSAEQSIISNYSNIYPTAFSDYAAEEINIWIDERRYQNSPNAPYPMPNDEEECNRLEQLHVLIRGVLKQNYIAPLDEPKQALDIGCGTGTWMREMALEFPDCEFTGIDISNILQGEKLPSNCTFKLGNALERLRFKDGSFDYVHQLQFGLGVPKRHWPRLCREYKRILRPDGWMEFAETDGRYFRTGPAGNAINNWLKNMYAARGIEPRRCCLLPEILADAGFPVVLRRIYSFPLGQWGKRLGQAALVDAQLTLQSLWPRIREVEPELTKEEFDRTVQLDWPVEVDEHKTYFNLRVYWCQKD</sequence>
<evidence type="ECO:0000313" key="2">
    <source>
        <dbReference type="EMBL" id="RKP22461.1"/>
    </source>
</evidence>
<dbReference type="SUPFAM" id="SSF53335">
    <property type="entry name" value="S-adenosyl-L-methionine-dependent methyltransferases"/>
    <property type="match status" value="1"/>
</dbReference>
<keyword evidence="2" id="KW-0808">Transferase</keyword>
<organism evidence="2 3">
    <name type="scientific">Syncephalis pseudoplumigaleata</name>
    <dbReference type="NCBI Taxonomy" id="1712513"/>
    <lineage>
        <taxon>Eukaryota</taxon>
        <taxon>Fungi</taxon>
        <taxon>Fungi incertae sedis</taxon>
        <taxon>Zoopagomycota</taxon>
        <taxon>Zoopagomycotina</taxon>
        <taxon>Zoopagomycetes</taxon>
        <taxon>Zoopagales</taxon>
        <taxon>Piptocephalidaceae</taxon>
        <taxon>Syncephalis</taxon>
    </lineage>
</organism>
<dbReference type="InterPro" id="IPR041698">
    <property type="entry name" value="Methyltransf_25"/>
</dbReference>
<keyword evidence="2" id="KW-0489">Methyltransferase</keyword>
<dbReference type="EMBL" id="KZ992080">
    <property type="protein sequence ID" value="RKP22461.1"/>
    <property type="molecule type" value="Genomic_DNA"/>
</dbReference>
<evidence type="ECO:0000313" key="3">
    <source>
        <dbReference type="Proteomes" id="UP000278143"/>
    </source>
</evidence>
<dbReference type="CDD" id="cd02440">
    <property type="entry name" value="AdoMet_MTases"/>
    <property type="match status" value="1"/>
</dbReference>
<dbReference type="Pfam" id="PF13649">
    <property type="entry name" value="Methyltransf_25"/>
    <property type="match status" value="1"/>
</dbReference>
<dbReference type="PANTHER" id="PTHR43591">
    <property type="entry name" value="METHYLTRANSFERASE"/>
    <property type="match status" value="1"/>
</dbReference>
<protein>
    <submittedName>
        <fullName evidence="2">S-adenosyl-L-methionine-dependent methyltransferase</fullName>
    </submittedName>
</protein>
<dbReference type="AlphaFoldDB" id="A0A4P9YTI0"/>
<proteinExistence type="predicted"/>
<dbReference type="GO" id="GO:0032259">
    <property type="term" value="P:methylation"/>
    <property type="evidence" value="ECO:0007669"/>
    <property type="project" value="UniProtKB-KW"/>
</dbReference>